<feature type="coiled-coil region" evidence="6">
    <location>
        <begin position="1263"/>
        <end position="1294"/>
    </location>
</feature>
<feature type="region of interest" description="Disordered" evidence="7">
    <location>
        <begin position="40"/>
        <end position="208"/>
    </location>
</feature>
<gene>
    <name evidence="9" type="ORF">CVT24_005810</name>
</gene>
<dbReference type="GO" id="GO:0005815">
    <property type="term" value="C:microtubule organizing center"/>
    <property type="evidence" value="ECO:0007669"/>
    <property type="project" value="UniProtKB-SubCell"/>
</dbReference>
<keyword evidence="2" id="KW-0963">Cytoplasm</keyword>
<keyword evidence="3" id="KW-0597">Phosphoprotein</keyword>
<sequence length="1738" mass="195051">MAGMLETPSRIWRRIEAIEDRDMPSLPSLPSFDGSAEIEESTALPVVDEEDDGFSDLESLSSPVTSTPASHHTATLTGRVPSSTSSTARFANSIASRSNKSVTGLLSSKGFSSRRSLHDSFEVPSLPRIQNQTTGRHEGDEDEEADEHTKSSVPDVYLPPDEDKDEHPELDREYSLTDALESISRSSSPSFPGHQVTHEATPKKNYDYSMSLRSEPKVSVLKDILVQFLTDSDQGSPFNQYRNVSTRKPNLNVPATGSRTPSLSRTSSSQTSSPSHSTPQSNRSISIAQSNSVSPVSAAAVPLPRSRTNSPAIFARRTPPHEENIEEDEHDSEAHDTRSMDITDVHISPPRLEGQDYDQQVSATSHQELPETSNDEKEPTFSSDEGTTYGISNRRARQVGFNSPSDSLAFTPTPAFPRPRARFDLPSPPSDPPFTPAPRDSQEEEDEDVQPQDDLMTPHTRRRSFLLSVINSTARPRLKLPTPHPRRFGTPGVADATPGPTPYAGNSQGDVTIGLTPRPRVAFTRRGSHPLSQAITASSTNSSAQESSRSGSISTQSSRRSSTGNVVHSTAVPTTPGQGQLSPYVGDRASFISTASSHDLTTHQRMNTSFDPAMGFGTGAPGHGVGRFNAGKLNNYLHGLNRRLQEENELLLERLRKLEEDRKDGDNSGAGGNQTMEHENRRHSGGSRRSSVGTSLGNVQEDVAEGWLEEKAELEEMLEAYKVEVDNYAAEKEEMEKLMEMEREERHKQEMQWREKMLDVEKGVQGLMQELQDKVTKAEEEKELADEDAAKRIKELEKEIMHIRGERDVAIDRASKAEKVLEGSDDIGAALHEANDRIGQVMGDLRNANTQMQELEEELVAADAKIEELEKQLAENDHVLNSLEEEIASSNNALSAERTKRQQLEDTVQRLEEEIKSNKAYTDELEEGATAAVDRVEKLESELAEARDTISKMTTSDHQALQDIRMLEEETAKAQESAKELQEALEEAEQKMVEDEEEIASLKSKIASLERERQRDLSSSVHSLGKSQPDNGPTDAEYQALEEELEEAHKELARLNALLNESPARRAVDKAKDLRIDMLLREKEELVERNKALRLTFNEMSTPHKVYNTSNISPIHRQVLNMSIKAPRTPGAPLRDMSWLHTTTAGDQSASPLLAEIQRLQRELDRANESIDDKLDKLEDAGMGVVGLTKKLEDARAKIALLEDEISRLTRKEDRRSRRLARARCQKCHVKVDLRHLNLDESSMEISRDNLPSEPPTPPTKTSEALKANLQAVNKHLEELQAQWEIEKQKLLGEKAVLEDATNRLNTQVKTSKEEARKALENNRFNERNKAGVQSELEKARQTIAVLETELGSERARLRSMVAEQEKMQREKKQILTDMQRTESDIDEVKQQLQKIKKENNQLEKELRGNVENANVDQKARILEARVVENADTIEQLRQERSLLAGDYKDLQKKFADVTEAMNGLRKKYSTHSTTHENRKHELDMHRQEIDDLRRALDEKANDLERVEKEKIRIATEKGDVARTVAALEADLRRVKRDAEAFGKDLKILRAEKEQLESKSADDLAKAERAKKQSQAQIRLLAEQLEEERSRLAVVKDKAAAHVCTSRSDEKQISQIKLQHNKECKGLMVQIRYLKAKFVRESLFRNGLAYQKHYLLVLLGQFEKSERTIFASIARIGFPVAPPAIRPKPRKLKSVALMVIFLSRTKRARENWKEETAAKQAIADALQEVRKKRAIANI</sequence>
<accession>A0A409VB36</accession>
<keyword evidence="4 6" id="KW-0175">Coiled coil</keyword>
<dbReference type="Gene3D" id="1.10.287.1490">
    <property type="match status" value="2"/>
</dbReference>
<feature type="region of interest" description="Disordered" evidence="7">
    <location>
        <begin position="661"/>
        <end position="698"/>
    </location>
</feature>
<keyword evidence="5" id="KW-0206">Cytoskeleton</keyword>
<dbReference type="STRING" id="181874.A0A409VB36"/>
<evidence type="ECO:0000256" key="6">
    <source>
        <dbReference type="SAM" id="Coils"/>
    </source>
</evidence>
<reference evidence="9 10" key="1">
    <citation type="journal article" date="2018" name="Evol. Lett.">
        <title>Horizontal gene cluster transfer increased hallucinogenic mushroom diversity.</title>
        <authorList>
            <person name="Reynolds H.T."/>
            <person name="Vijayakumar V."/>
            <person name="Gluck-Thaler E."/>
            <person name="Korotkin H.B."/>
            <person name="Matheny P.B."/>
            <person name="Slot J.C."/>
        </authorList>
    </citation>
    <scope>NUCLEOTIDE SEQUENCE [LARGE SCALE GENOMIC DNA]</scope>
    <source>
        <strain evidence="9 10">2629</strain>
    </source>
</reference>
<dbReference type="PANTHER" id="PTHR32083">
    <property type="entry name" value="CILIA AND FLAGELLA-ASSOCIATED PROTEIN 58-RELATED"/>
    <property type="match status" value="1"/>
</dbReference>
<dbReference type="PANTHER" id="PTHR32083:SF48">
    <property type="entry name" value="TRANS-GOLGI NETWORK-LOCALIZED SYP41-INTERACTING PROTEIN 1"/>
    <property type="match status" value="1"/>
</dbReference>
<proteinExistence type="predicted"/>
<feature type="compositionally biased region" description="Acidic residues" evidence="7">
    <location>
        <begin position="442"/>
        <end position="451"/>
    </location>
</feature>
<dbReference type="GO" id="GO:0005737">
    <property type="term" value="C:cytoplasm"/>
    <property type="evidence" value="ECO:0007669"/>
    <property type="project" value="UniProtKB-ARBA"/>
</dbReference>
<feature type="coiled-coil region" evidence="6">
    <location>
        <begin position="704"/>
        <end position="813"/>
    </location>
</feature>
<feature type="domain" description="Pericentrin/AKAP-450 centrosomal targeting" evidence="8">
    <location>
        <begin position="1637"/>
        <end position="1712"/>
    </location>
</feature>
<evidence type="ECO:0000256" key="4">
    <source>
        <dbReference type="ARBA" id="ARBA00023054"/>
    </source>
</evidence>
<feature type="compositionally biased region" description="Polar residues" evidence="7">
    <location>
        <begin position="380"/>
        <end position="391"/>
    </location>
</feature>
<protein>
    <recommendedName>
        <fullName evidence="8">Pericentrin/AKAP-450 centrosomal targeting domain-containing protein</fullName>
    </recommendedName>
</protein>
<evidence type="ECO:0000313" key="9">
    <source>
        <dbReference type="EMBL" id="PPQ63099.1"/>
    </source>
</evidence>
<feature type="region of interest" description="Disordered" evidence="7">
    <location>
        <begin position="1006"/>
        <end position="1035"/>
    </location>
</feature>
<evidence type="ECO:0000256" key="5">
    <source>
        <dbReference type="ARBA" id="ARBA00023212"/>
    </source>
</evidence>
<comment type="caution">
    <text evidence="9">The sequence shown here is derived from an EMBL/GenBank/DDBJ whole genome shotgun (WGS) entry which is preliminary data.</text>
</comment>
<dbReference type="SUPFAM" id="SSF57997">
    <property type="entry name" value="Tropomyosin"/>
    <property type="match status" value="1"/>
</dbReference>
<feature type="region of interest" description="Disordered" evidence="7">
    <location>
        <begin position="231"/>
        <end position="462"/>
    </location>
</feature>
<feature type="compositionally biased region" description="Basic and acidic residues" evidence="7">
    <location>
        <begin position="196"/>
        <end position="206"/>
    </location>
</feature>
<feature type="coiled-coil region" evidence="6">
    <location>
        <begin position="1330"/>
        <end position="1598"/>
    </location>
</feature>
<organism evidence="9 10">
    <name type="scientific">Panaeolus cyanescens</name>
    <dbReference type="NCBI Taxonomy" id="181874"/>
    <lineage>
        <taxon>Eukaryota</taxon>
        <taxon>Fungi</taxon>
        <taxon>Dikarya</taxon>
        <taxon>Basidiomycota</taxon>
        <taxon>Agaricomycotina</taxon>
        <taxon>Agaricomycetes</taxon>
        <taxon>Agaricomycetidae</taxon>
        <taxon>Agaricales</taxon>
        <taxon>Agaricineae</taxon>
        <taxon>Galeropsidaceae</taxon>
        <taxon>Panaeolus</taxon>
    </lineage>
</organism>
<feature type="compositionally biased region" description="Low complexity" evidence="7">
    <location>
        <begin position="292"/>
        <end position="304"/>
    </location>
</feature>
<feature type="compositionally biased region" description="Polar residues" evidence="7">
    <location>
        <begin position="563"/>
        <end position="581"/>
    </location>
</feature>
<comment type="subcellular location">
    <subcellularLocation>
        <location evidence="1">Cytoplasm</location>
        <location evidence="1">Cytoskeleton</location>
        <location evidence="1">Microtubule organizing center</location>
    </subcellularLocation>
</comment>
<evidence type="ECO:0000256" key="3">
    <source>
        <dbReference type="ARBA" id="ARBA00022553"/>
    </source>
</evidence>
<feature type="compositionally biased region" description="Low complexity" evidence="7">
    <location>
        <begin position="687"/>
        <end position="697"/>
    </location>
</feature>
<feature type="compositionally biased region" description="Pro residues" evidence="7">
    <location>
        <begin position="426"/>
        <end position="436"/>
    </location>
</feature>
<feature type="compositionally biased region" description="Basic and acidic residues" evidence="7">
    <location>
        <begin position="165"/>
        <end position="175"/>
    </location>
</feature>
<feature type="compositionally biased region" description="Polar residues" evidence="7">
    <location>
        <begin position="1017"/>
        <end position="1031"/>
    </location>
</feature>
<keyword evidence="10" id="KW-1185">Reference proteome</keyword>
<dbReference type="InterPro" id="IPR019528">
    <property type="entry name" value="PACT_domain"/>
</dbReference>
<feature type="coiled-coil region" evidence="6">
    <location>
        <begin position="1150"/>
        <end position="1212"/>
    </location>
</feature>
<dbReference type="EMBL" id="NHTK01006131">
    <property type="protein sequence ID" value="PPQ63099.1"/>
    <property type="molecule type" value="Genomic_DNA"/>
</dbReference>
<feature type="compositionally biased region" description="Polar residues" evidence="7">
    <location>
        <begin position="58"/>
        <end position="114"/>
    </location>
</feature>
<evidence type="ECO:0000256" key="1">
    <source>
        <dbReference type="ARBA" id="ARBA00004267"/>
    </source>
</evidence>
<evidence type="ECO:0000256" key="7">
    <source>
        <dbReference type="SAM" id="MobiDB-lite"/>
    </source>
</evidence>
<dbReference type="Pfam" id="PF10495">
    <property type="entry name" value="PACT_coil_coil"/>
    <property type="match status" value="1"/>
</dbReference>
<feature type="region of interest" description="Disordered" evidence="7">
    <location>
        <begin position="1241"/>
        <end position="1262"/>
    </location>
</feature>
<feature type="compositionally biased region" description="Polar residues" evidence="7">
    <location>
        <begin position="357"/>
        <end position="372"/>
    </location>
</feature>
<evidence type="ECO:0000313" key="10">
    <source>
        <dbReference type="Proteomes" id="UP000284842"/>
    </source>
</evidence>
<name>A0A409VB36_9AGAR</name>
<dbReference type="InParanoid" id="A0A409VB36"/>
<dbReference type="OrthoDB" id="2020852at2759"/>
<evidence type="ECO:0000256" key="2">
    <source>
        <dbReference type="ARBA" id="ARBA00022490"/>
    </source>
</evidence>
<dbReference type="Proteomes" id="UP000284842">
    <property type="component" value="Unassembled WGS sequence"/>
</dbReference>
<evidence type="ECO:0000259" key="8">
    <source>
        <dbReference type="Pfam" id="PF10495"/>
    </source>
</evidence>
<feature type="region of interest" description="Disordered" evidence="7">
    <location>
        <begin position="526"/>
        <end position="585"/>
    </location>
</feature>
<feature type="compositionally biased region" description="Polar residues" evidence="7">
    <location>
        <begin position="231"/>
        <end position="257"/>
    </location>
</feature>
<feature type="compositionally biased region" description="Low complexity" evidence="7">
    <location>
        <begin position="538"/>
        <end position="562"/>
    </location>
</feature>
<feature type="compositionally biased region" description="Low complexity" evidence="7">
    <location>
        <begin position="258"/>
        <end position="284"/>
    </location>
</feature>
<feature type="region of interest" description="Disordered" evidence="7">
    <location>
        <begin position="474"/>
        <end position="514"/>
    </location>
</feature>
<feature type="compositionally biased region" description="Basic and acidic residues" evidence="7">
    <location>
        <begin position="332"/>
        <end position="344"/>
    </location>
</feature>